<feature type="region of interest" description="Disordered" evidence="1">
    <location>
        <begin position="46"/>
        <end position="66"/>
    </location>
</feature>
<reference evidence="2" key="1">
    <citation type="submission" date="2022-01" db="EMBL/GenBank/DDBJ databases">
        <authorList>
            <person name="King R."/>
        </authorList>
    </citation>
    <scope>NUCLEOTIDE SEQUENCE</scope>
</reference>
<dbReference type="EMBL" id="OU892290">
    <property type="protein sequence ID" value="CAG9763521.1"/>
    <property type="molecule type" value="Genomic_DNA"/>
</dbReference>
<organism evidence="2 3">
    <name type="scientific">Ceutorhynchus assimilis</name>
    <name type="common">cabbage seed weevil</name>
    <dbReference type="NCBI Taxonomy" id="467358"/>
    <lineage>
        <taxon>Eukaryota</taxon>
        <taxon>Metazoa</taxon>
        <taxon>Ecdysozoa</taxon>
        <taxon>Arthropoda</taxon>
        <taxon>Hexapoda</taxon>
        <taxon>Insecta</taxon>
        <taxon>Pterygota</taxon>
        <taxon>Neoptera</taxon>
        <taxon>Endopterygota</taxon>
        <taxon>Coleoptera</taxon>
        <taxon>Polyphaga</taxon>
        <taxon>Cucujiformia</taxon>
        <taxon>Curculionidae</taxon>
        <taxon>Ceutorhynchinae</taxon>
        <taxon>Ceutorhynchus</taxon>
    </lineage>
</organism>
<keyword evidence="3" id="KW-1185">Reference proteome</keyword>
<evidence type="ECO:0000256" key="1">
    <source>
        <dbReference type="SAM" id="MobiDB-lite"/>
    </source>
</evidence>
<name>A0A9N9MKA0_9CUCU</name>
<evidence type="ECO:0000313" key="3">
    <source>
        <dbReference type="Proteomes" id="UP001152799"/>
    </source>
</evidence>
<dbReference type="AlphaFoldDB" id="A0A9N9MKA0"/>
<accession>A0A9N9MKA0</accession>
<dbReference type="OrthoDB" id="6710264at2759"/>
<gene>
    <name evidence="2" type="ORF">CEUTPL_LOCUS4179</name>
</gene>
<proteinExistence type="predicted"/>
<protein>
    <submittedName>
        <fullName evidence="2">Uncharacterized protein</fullName>
    </submittedName>
</protein>
<evidence type="ECO:0000313" key="2">
    <source>
        <dbReference type="EMBL" id="CAG9763521.1"/>
    </source>
</evidence>
<dbReference type="Proteomes" id="UP001152799">
    <property type="component" value="Chromosome 14"/>
</dbReference>
<sequence length="66" mass="6647">MDGAEASCLYSTVSGMCDRPRGDHEALTSRRVAAVSAEGLAVRPSGAAVGADLGGSSKYSSEALED</sequence>